<evidence type="ECO:0000313" key="3">
    <source>
        <dbReference type="Proteomes" id="UP000789405"/>
    </source>
</evidence>
<reference evidence="2" key="1">
    <citation type="submission" date="2021-06" db="EMBL/GenBank/DDBJ databases">
        <authorList>
            <person name="Kallberg Y."/>
            <person name="Tangrot J."/>
            <person name="Rosling A."/>
        </authorList>
    </citation>
    <scope>NUCLEOTIDE SEQUENCE</scope>
    <source>
        <strain evidence="2">MA453B</strain>
    </source>
</reference>
<gene>
    <name evidence="2" type="ORF">DERYTH_LOCUS3106</name>
</gene>
<dbReference type="EMBL" id="CAJVPY010001058">
    <property type="protein sequence ID" value="CAG8505235.1"/>
    <property type="molecule type" value="Genomic_DNA"/>
</dbReference>
<accession>A0A9N8ZS30</accession>
<dbReference type="Pfam" id="PF12937">
    <property type="entry name" value="F-box-like"/>
    <property type="match status" value="1"/>
</dbReference>
<proteinExistence type="predicted"/>
<name>A0A9N8ZS30_9GLOM</name>
<dbReference type="Proteomes" id="UP000789405">
    <property type="component" value="Unassembled WGS sequence"/>
</dbReference>
<dbReference type="OrthoDB" id="2333987at2759"/>
<comment type="caution">
    <text evidence="2">The sequence shown here is derived from an EMBL/GenBank/DDBJ whole genome shotgun (WGS) entry which is preliminary data.</text>
</comment>
<organism evidence="2 3">
    <name type="scientific">Dentiscutata erythropus</name>
    <dbReference type="NCBI Taxonomy" id="1348616"/>
    <lineage>
        <taxon>Eukaryota</taxon>
        <taxon>Fungi</taxon>
        <taxon>Fungi incertae sedis</taxon>
        <taxon>Mucoromycota</taxon>
        <taxon>Glomeromycotina</taxon>
        <taxon>Glomeromycetes</taxon>
        <taxon>Diversisporales</taxon>
        <taxon>Gigasporaceae</taxon>
        <taxon>Dentiscutata</taxon>
    </lineage>
</organism>
<dbReference type="InterPro" id="IPR001810">
    <property type="entry name" value="F-box_dom"/>
</dbReference>
<dbReference type="SUPFAM" id="SSF81383">
    <property type="entry name" value="F-box domain"/>
    <property type="match status" value="1"/>
</dbReference>
<sequence length="127" mass="14955">MKISQNKNDFKHNPGTIDQVFAPEYFHIIFRYLLNNKDLHSCLLVNKYWASCAVPILWESPFKINDKFIPSPKLIRTYLTFIVVENFHNCSTVKRPLYDYPSFLKELPFDRFLNAAIANGYPEAKNH</sequence>
<dbReference type="AlphaFoldDB" id="A0A9N8ZS30"/>
<evidence type="ECO:0000313" key="2">
    <source>
        <dbReference type="EMBL" id="CAG8505235.1"/>
    </source>
</evidence>
<evidence type="ECO:0000259" key="1">
    <source>
        <dbReference type="Pfam" id="PF12937"/>
    </source>
</evidence>
<feature type="domain" description="F-box" evidence="1">
    <location>
        <begin position="28"/>
        <end position="62"/>
    </location>
</feature>
<dbReference type="InterPro" id="IPR036047">
    <property type="entry name" value="F-box-like_dom_sf"/>
</dbReference>
<keyword evidence="3" id="KW-1185">Reference proteome</keyword>
<protein>
    <submittedName>
        <fullName evidence="2">13630_t:CDS:1</fullName>
    </submittedName>
</protein>